<dbReference type="SMART" id="SM00575">
    <property type="entry name" value="ZnF_PMZ"/>
    <property type="match status" value="1"/>
</dbReference>
<evidence type="ECO:0000256" key="6">
    <source>
        <dbReference type="RuleBase" id="RU367018"/>
    </source>
</evidence>
<dbReference type="InterPro" id="IPR007527">
    <property type="entry name" value="Znf_SWIM"/>
</dbReference>
<dbReference type="InterPro" id="IPR006564">
    <property type="entry name" value="Znf_PMZ"/>
</dbReference>
<keyword evidence="6" id="KW-0539">Nucleus</keyword>
<feature type="coiled-coil region" evidence="7">
    <location>
        <begin position="494"/>
        <end position="546"/>
    </location>
</feature>
<dbReference type="GO" id="GO:0006355">
    <property type="term" value="P:regulation of DNA-templated transcription"/>
    <property type="evidence" value="ECO:0007669"/>
    <property type="project" value="UniProtKB-UniRule"/>
</dbReference>
<feature type="domain" description="SWIM-type" evidence="8">
    <location>
        <begin position="343"/>
        <end position="379"/>
    </location>
</feature>
<gene>
    <name evidence="9" type="ORF">EUGRSUZ_I01548</name>
</gene>
<sequence length="549" mass="62385">MSSGRERALGVGVQHVLDYLKRMQAENPAFFYAVEGDNDQSGGSIFWADATARTYYTYFGDTVTFDTTYRTNRYRVPFASFTGLNHHGQPVLFGCALILNDSESSFIWVLQTWLHLMAGRYPISITTDPDGIIQVAVSQVLPGSRHRFCKWGIFRETQEKLADLYQSHPTFEFEFKRCINEAETIQEFEASWESLLQRYNITDKEWLQSIYSAREQWVPLYMRDAFFGDLGLADRSEGLNTFFGGHVNASATIQMLIKQYEKAVANWHEKELKADYDTTNTSPVLKTPSPMEKQAAGLFTRRIFMKFQEELVETLANSATKIEDSGGVSTYRVAKYGEEHKAHTVSFNSFEMKATCSCRMFEYSGIICRHILAVFRAKNVLTLPSQYILKRWTRNAKSSSMTDENAPEVPVGPQESLTVRYNNLRQEAIKYVEEGAKSIYIYNVAMDGLQEAAKKVAAVKNKGPGAALDGNLANGSSKEFHTSGENHMLTFQSVDEKKKKIRELTVALESTNQRCEVYRTNLLAILKDMEDQKLKLSVKVQNARLSLKE</sequence>
<comment type="similarity">
    <text evidence="1 6">Belongs to the FHY3/FAR1 family.</text>
</comment>
<evidence type="ECO:0000256" key="4">
    <source>
        <dbReference type="ARBA" id="ARBA00022833"/>
    </source>
</evidence>
<evidence type="ECO:0000256" key="7">
    <source>
        <dbReference type="SAM" id="Coils"/>
    </source>
</evidence>
<dbReference type="FunCoup" id="A0A059APK5">
    <property type="interactions" value="269"/>
</dbReference>
<comment type="subcellular location">
    <subcellularLocation>
        <location evidence="6">Nucleus</location>
    </subcellularLocation>
</comment>
<dbReference type="AlphaFoldDB" id="A0A059APK5"/>
<reference evidence="9" key="1">
    <citation type="submission" date="2013-07" db="EMBL/GenBank/DDBJ databases">
        <title>The genome of Eucalyptus grandis.</title>
        <authorList>
            <person name="Schmutz J."/>
            <person name="Hayes R."/>
            <person name="Myburg A."/>
            <person name="Tuskan G."/>
            <person name="Grattapaglia D."/>
            <person name="Rokhsar D.S."/>
        </authorList>
    </citation>
    <scope>NUCLEOTIDE SEQUENCE</scope>
    <source>
        <tissue evidence="9">Leaf extractions</tissue>
    </source>
</reference>
<dbReference type="Gramene" id="KCW55699">
    <property type="protein sequence ID" value="KCW55699"/>
    <property type="gene ID" value="EUGRSUZ_I01548"/>
</dbReference>
<name>A0A059APK5_EUCGR</name>
<keyword evidence="2 6" id="KW-0479">Metal-binding</keyword>
<evidence type="ECO:0000256" key="5">
    <source>
        <dbReference type="PROSITE-ProRule" id="PRU00325"/>
    </source>
</evidence>
<dbReference type="Pfam" id="PF04434">
    <property type="entry name" value="SWIM"/>
    <property type="match status" value="1"/>
</dbReference>
<keyword evidence="4 6" id="KW-0862">Zinc</keyword>
<keyword evidence="7" id="KW-0175">Coiled coil</keyword>
<evidence type="ECO:0000313" key="9">
    <source>
        <dbReference type="EMBL" id="KCW55699.1"/>
    </source>
</evidence>
<dbReference type="OrthoDB" id="1927586at2759"/>
<dbReference type="PANTHER" id="PTHR31669:SF240">
    <property type="entry name" value="PROTEIN FAR1-RELATED SEQUENCE 9"/>
    <property type="match status" value="1"/>
</dbReference>
<evidence type="ECO:0000256" key="2">
    <source>
        <dbReference type="ARBA" id="ARBA00022723"/>
    </source>
</evidence>
<dbReference type="OMA" id="REMEDQK"/>
<comment type="function">
    <text evidence="6">Putative transcription activator involved in regulating light control of development.</text>
</comment>
<dbReference type="GO" id="GO:0005634">
    <property type="term" value="C:nucleus"/>
    <property type="evidence" value="ECO:0007669"/>
    <property type="project" value="UniProtKB-SubCell"/>
</dbReference>
<dbReference type="STRING" id="71139.A0A059APK5"/>
<dbReference type="eggNOG" id="ENOG502QR48">
    <property type="taxonomic scope" value="Eukaryota"/>
</dbReference>
<dbReference type="InterPro" id="IPR018289">
    <property type="entry name" value="MULE_transposase_dom"/>
</dbReference>
<keyword evidence="3 5" id="KW-0863">Zinc-finger</keyword>
<accession>A0A059APK5</accession>
<dbReference type="PROSITE" id="PS50966">
    <property type="entry name" value="ZF_SWIM"/>
    <property type="match status" value="1"/>
</dbReference>
<protein>
    <recommendedName>
        <fullName evidence="6">Protein FAR1-RELATED SEQUENCE</fullName>
    </recommendedName>
</protein>
<dbReference type="KEGG" id="egr:104419061"/>
<dbReference type="GO" id="GO:0008270">
    <property type="term" value="F:zinc ion binding"/>
    <property type="evidence" value="ECO:0007669"/>
    <property type="project" value="UniProtKB-UniRule"/>
</dbReference>
<dbReference type="EMBL" id="KK198761">
    <property type="protein sequence ID" value="KCW55698.1"/>
    <property type="molecule type" value="Genomic_DNA"/>
</dbReference>
<dbReference type="EMBL" id="KK198761">
    <property type="protein sequence ID" value="KCW55699.1"/>
    <property type="molecule type" value="Genomic_DNA"/>
</dbReference>
<evidence type="ECO:0000256" key="3">
    <source>
        <dbReference type="ARBA" id="ARBA00022771"/>
    </source>
</evidence>
<dbReference type="Pfam" id="PF10551">
    <property type="entry name" value="MULE"/>
    <property type="match status" value="1"/>
</dbReference>
<evidence type="ECO:0000256" key="1">
    <source>
        <dbReference type="ARBA" id="ARBA00005889"/>
    </source>
</evidence>
<evidence type="ECO:0000259" key="8">
    <source>
        <dbReference type="PROSITE" id="PS50966"/>
    </source>
</evidence>
<proteinExistence type="inferred from homology"/>
<dbReference type="PANTHER" id="PTHR31669">
    <property type="entry name" value="PROTEIN FAR1-RELATED SEQUENCE 10-RELATED"/>
    <property type="match status" value="1"/>
</dbReference>
<dbReference type="Gramene" id="KCW55698">
    <property type="protein sequence ID" value="KCW55698"/>
    <property type="gene ID" value="EUGRSUZ_I01548"/>
</dbReference>
<organism evidence="9">
    <name type="scientific">Eucalyptus grandis</name>
    <name type="common">Flooded gum</name>
    <dbReference type="NCBI Taxonomy" id="71139"/>
    <lineage>
        <taxon>Eukaryota</taxon>
        <taxon>Viridiplantae</taxon>
        <taxon>Streptophyta</taxon>
        <taxon>Embryophyta</taxon>
        <taxon>Tracheophyta</taxon>
        <taxon>Spermatophyta</taxon>
        <taxon>Magnoliopsida</taxon>
        <taxon>eudicotyledons</taxon>
        <taxon>Gunneridae</taxon>
        <taxon>Pentapetalae</taxon>
        <taxon>rosids</taxon>
        <taxon>malvids</taxon>
        <taxon>Myrtales</taxon>
        <taxon>Myrtaceae</taxon>
        <taxon>Myrtoideae</taxon>
        <taxon>Eucalypteae</taxon>
        <taxon>Eucalyptus</taxon>
    </lineage>
</organism>
<dbReference type="InterPro" id="IPR031052">
    <property type="entry name" value="FHY3/FAR1"/>
</dbReference>